<evidence type="ECO:0000256" key="5">
    <source>
        <dbReference type="ARBA" id="ARBA00022989"/>
    </source>
</evidence>
<feature type="transmembrane region" description="Helical" evidence="7">
    <location>
        <begin position="470"/>
        <end position="493"/>
    </location>
</feature>
<feature type="transmembrane region" description="Helical" evidence="7">
    <location>
        <begin position="578"/>
        <end position="598"/>
    </location>
</feature>
<dbReference type="GO" id="GO:0140359">
    <property type="term" value="F:ABC-type transporter activity"/>
    <property type="evidence" value="ECO:0007669"/>
    <property type="project" value="InterPro"/>
</dbReference>
<dbReference type="EnsemblMetazoa" id="XM_014393657.2">
    <property type="protein sequence ID" value="XP_014249143.2"/>
    <property type="gene ID" value="LOC106666459"/>
</dbReference>
<evidence type="ECO:0000256" key="2">
    <source>
        <dbReference type="ARBA" id="ARBA00022692"/>
    </source>
</evidence>
<keyword evidence="6 7" id="KW-0472">Membrane</keyword>
<feature type="transmembrane region" description="Helical" evidence="7">
    <location>
        <begin position="285"/>
        <end position="303"/>
    </location>
</feature>
<dbReference type="KEGG" id="clec:106666459"/>
<evidence type="ECO:0000256" key="6">
    <source>
        <dbReference type="ARBA" id="ARBA00023136"/>
    </source>
</evidence>
<keyword evidence="4" id="KW-0067">ATP-binding</keyword>
<feature type="transmembrane region" description="Helical" evidence="7">
    <location>
        <begin position="549"/>
        <end position="572"/>
    </location>
</feature>
<dbReference type="InterPro" id="IPR027417">
    <property type="entry name" value="P-loop_NTPase"/>
</dbReference>
<evidence type="ECO:0000256" key="7">
    <source>
        <dbReference type="SAM" id="Phobius"/>
    </source>
</evidence>
<evidence type="ECO:0000256" key="4">
    <source>
        <dbReference type="ARBA" id="ARBA00022840"/>
    </source>
</evidence>
<evidence type="ECO:0000313" key="9">
    <source>
        <dbReference type="EnsemblMetazoa" id="XP_014249143.2"/>
    </source>
</evidence>
<dbReference type="InterPro" id="IPR013525">
    <property type="entry name" value="ABC2_TM"/>
</dbReference>
<dbReference type="PROSITE" id="PS50893">
    <property type="entry name" value="ABC_TRANSPORTER_2"/>
    <property type="match status" value="1"/>
</dbReference>
<evidence type="ECO:0000256" key="3">
    <source>
        <dbReference type="ARBA" id="ARBA00022741"/>
    </source>
</evidence>
<dbReference type="PANTHER" id="PTHR43038:SF2">
    <property type="entry name" value="RH61964P"/>
    <property type="match status" value="1"/>
</dbReference>
<keyword evidence="3" id="KW-0547">Nucleotide-binding</keyword>
<dbReference type="PROSITE" id="PS00211">
    <property type="entry name" value="ABC_TRANSPORTER_1"/>
    <property type="match status" value="1"/>
</dbReference>
<dbReference type="GO" id="GO:0016887">
    <property type="term" value="F:ATP hydrolysis activity"/>
    <property type="evidence" value="ECO:0007669"/>
    <property type="project" value="InterPro"/>
</dbReference>
<feature type="domain" description="ABC transporter" evidence="8">
    <location>
        <begin position="10"/>
        <end position="232"/>
    </location>
</feature>
<dbReference type="InterPro" id="IPR003439">
    <property type="entry name" value="ABC_transporter-like_ATP-bd"/>
</dbReference>
<dbReference type="AlphaFoldDB" id="A0A8I6RT18"/>
<dbReference type="GeneID" id="106666459"/>
<name>A0A8I6RT18_CIMLE</name>
<dbReference type="RefSeq" id="XP_014249143.2">
    <property type="nucleotide sequence ID" value="XM_014393657.2"/>
</dbReference>
<dbReference type="GO" id="GO:0005524">
    <property type="term" value="F:ATP binding"/>
    <property type="evidence" value="ECO:0007669"/>
    <property type="project" value="UniProtKB-KW"/>
</dbReference>
<dbReference type="SMART" id="SM00382">
    <property type="entry name" value="AAA"/>
    <property type="match status" value="1"/>
</dbReference>
<reference evidence="9" key="1">
    <citation type="submission" date="2022-01" db="UniProtKB">
        <authorList>
            <consortium name="EnsemblMetazoa"/>
        </authorList>
    </citation>
    <scope>IDENTIFICATION</scope>
</reference>
<dbReference type="SUPFAM" id="SSF52540">
    <property type="entry name" value="P-loop containing nucleoside triphosphate hydrolases"/>
    <property type="match status" value="1"/>
</dbReference>
<evidence type="ECO:0000313" key="10">
    <source>
        <dbReference type="Proteomes" id="UP000494040"/>
    </source>
</evidence>
<dbReference type="Proteomes" id="UP000494040">
    <property type="component" value="Unassembled WGS sequence"/>
</dbReference>
<feature type="transmembrane region" description="Helical" evidence="7">
    <location>
        <begin position="636"/>
        <end position="658"/>
    </location>
</feature>
<dbReference type="OrthoDB" id="10255969at2759"/>
<organism evidence="9 10">
    <name type="scientific">Cimex lectularius</name>
    <name type="common">Bed bug</name>
    <name type="synonym">Acanthia lectularia</name>
    <dbReference type="NCBI Taxonomy" id="79782"/>
    <lineage>
        <taxon>Eukaryota</taxon>
        <taxon>Metazoa</taxon>
        <taxon>Ecdysozoa</taxon>
        <taxon>Arthropoda</taxon>
        <taxon>Hexapoda</taxon>
        <taxon>Insecta</taxon>
        <taxon>Pterygota</taxon>
        <taxon>Neoptera</taxon>
        <taxon>Paraneoptera</taxon>
        <taxon>Hemiptera</taxon>
        <taxon>Heteroptera</taxon>
        <taxon>Panheteroptera</taxon>
        <taxon>Cimicomorpha</taxon>
        <taxon>Cimicidae</taxon>
        <taxon>Cimex</taxon>
    </lineage>
</organism>
<dbReference type="Gene3D" id="3.40.50.300">
    <property type="entry name" value="P-loop containing nucleotide triphosphate hydrolases"/>
    <property type="match status" value="1"/>
</dbReference>
<keyword evidence="10" id="KW-1185">Reference proteome</keyword>
<feature type="transmembrane region" description="Helical" evidence="7">
    <location>
        <begin position="513"/>
        <end position="537"/>
    </location>
</feature>
<dbReference type="PANTHER" id="PTHR43038">
    <property type="entry name" value="ATP-BINDING CASSETTE, SUB-FAMILY H, MEMBER 1"/>
    <property type="match status" value="1"/>
</dbReference>
<dbReference type="InterPro" id="IPR003593">
    <property type="entry name" value="AAA+_ATPase"/>
</dbReference>
<dbReference type="CDD" id="cd03230">
    <property type="entry name" value="ABC_DR_subfamily_A"/>
    <property type="match status" value="1"/>
</dbReference>
<accession>A0A8I6RT18</accession>
<dbReference type="InterPro" id="IPR017871">
    <property type="entry name" value="ABC_transporter-like_CS"/>
</dbReference>
<comment type="subcellular location">
    <subcellularLocation>
        <location evidence="1">Membrane</location>
        <topology evidence="1">Multi-pass membrane protein</topology>
    </subcellularLocation>
</comment>
<proteinExistence type="predicted"/>
<evidence type="ECO:0000259" key="8">
    <source>
        <dbReference type="PROSITE" id="PS50893"/>
    </source>
</evidence>
<keyword evidence="5 7" id="KW-1133">Transmembrane helix</keyword>
<evidence type="ECO:0000256" key="1">
    <source>
        <dbReference type="ARBA" id="ARBA00004141"/>
    </source>
</evidence>
<dbReference type="GO" id="GO:0016020">
    <property type="term" value="C:membrane"/>
    <property type="evidence" value="ECO:0007669"/>
    <property type="project" value="UniProtKB-SubCell"/>
</dbReference>
<keyword evidence="2 7" id="KW-0812">Transmembrane</keyword>
<dbReference type="Pfam" id="PF00005">
    <property type="entry name" value="ABC_tran"/>
    <property type="match status" value="1"/>
</dbReference>
<sequence>MIRSERTTAVTVRNAYKRYTPSSVILMGLDMTVQKGSIYGLLGPSGCGKTTLLSCIVGRQTLDSGFLNVIFSDKRQVGYMPQDINLSSEMTIMEALIFYGRIYMMEPSMIHLKAKELINFLELPPGDRIISNCSGGQQRRVSMAVTLIHDPDLLILDEPTVGLDPVLCESIMEFLVQLATVRGKTIIITTHYIEEAKNSNMIGLMRGGVLLAEESPQKLMEKYHCEHLEDVFLILSERQENDSFKTKPYPPIEKPDAPFPTKAYFTWKRFKTQFDKNWTWMYRNWAVTLFVCLVPTITMYLACIHDINSMVTRPIAVVVPESLNCSSDFKRIRPCLPDMDFACHYIQILRMEYPVEVYHNEKIADYSGKKGLVVGVISIKENFTESIMERLEKQGDTPKNIVDLGIMEVSLDMTIPIHALLITRRTYNALIKLLQEICIACDISVKWTHIPIANQEPVYGNSGLKLINTYLGAIVCPFVFYITFVYTSTALMMEKSSGLLERNQIAGLTLLEIIVAQIVVQFFVLTAQNICIFSVIYGMFDINNSGHFYNIYIITFFCELLGMAYGIFLALLMEKETMVSYVGIGTMLSSFLLCGCLWPIEGQHWLLSLFGKIVPLTYCTKAYFEVSMRGRALEDVPMAIVTPFVGIAFFVLLSVILCKMKIIVV</sequence>
<dbReference type="Pfam" id="PF01061">
    <property type="entry name" value="ABC2_membrane"/>
    <property type="match status" value="1"/>
</dbReference>
<protein>
    <recommendedName>
        <fullName evidence="8">ABC transporter domain-containing protein</fullName>
    </recommendedName>
</protein>